<dbReference type="GeneID" id="18562016"/>
<dbReference type="KEGG" id="vg:18562016"/>
<proteinExistence type="predicted"/>
<feature type="domain" description="Phage capsid-like C-terminal" evidence="4">
    <location>
        <begin position="27"/>
        <end position="330"/>
    </location>
</feature>
<reference evidence="5 6" key="1">
    <citation type="journal article" date="2012" name="J. Virol.">
        <title>Complete Genome Sequences of 138 Mycobacteriophages.</title>
        <authorList>
            <consortium name="the Science Education Alliance Phage Hunters Advancing Genomics and Evolutionary Science Program"/>
            <consortium name="the KwaZulu-Natal Research Institute for Tuberculosis and HIV Mycobacterial Genetics Course Students"/>
            <consortium name="the Phage Hunters Integrating Research and Education Program"/>
            <person name="Hatfull G.F."/>
        </authorList>
    </citation>
    <scope>NUCLEOTIDE SEQUENCE [LARGE SCALE GENOMIC DNA]</scope>
</reference>
<accession>G1JTR5</accession>
<organism evidence="5 6">
    <name type="scientific">Mycobacterium phage RidgeCB</name>
    <dbReference type="NCBI Taxonomy" id="1071506"/>
    <lineage>
        <taxon>Viruses</taxon>
        <taxon>Duplodnaviria</taxon>
        <taxon>Heunggongvirae</taxon>
        <taxon>Uroviricota</taxon>
        <taxon>Caudoviricetes</taxon>
        <taxon>Fromanvirus</taxon>
        <taxon>Fromanvirus ridgecb</taxon>
    </lineage>
</organism>
<dbReference type="NCBIfam" id="TIGR01554">
    <property type="entry name" value="major_cap_HK97"/>
    <property type="match status" value="1"/>
</dbReference>
<dbReference type="InterPro" id="IPR024455">
    <property type="entry name" value="Phage_capsid"/>
</dbReference>
<dbReference type="Pfam" id="PF05065">
    <property type="entry name" value="Phage_capsid"/>
    <property type="match status" value="1"/>
</dbReference>
<keyword evidence="2" id="KW-0946">Virion</keyword>
<feature type="region of interest" description="Disordered" evidence="3">
    <location>
        <begin position="1"/>
        <end position="20"/>
    </location>
</feature>
<evidence type="ECO:0000313" key="6">
    <source>
        <dbReference type="Proteomes" id="UP000008905"/>
    </source>
</evidence>
<evidence type="ECO:0000259" key="4">
    <source>
        <dbReference type="Pfam" id="PF05065"/>
    </source>
</evidence>
<dbReference type="EMBL" id="JN398369">
    <property type="protein sequence ID" value="AEL20114.1"/>
    <property type="molecule type" value="Genomic_DNA"/>
</dbReference>
<evidence type="ECO:0000256" key="1">
    <source>
        <dbReference type="ARBA" id="ARBA00004328"/>
    </source>
</evidence>
<evidence type="ECO:0000313" key="5">
    <source>
        <dbReference type="EMBL" id="AEL20114.1"/>
    </source>
</evidence>
<dbReference type="RefSeq" id="YP_009014183.1">
    <property type="nucleotide sequence ID" value="NC_023710.1"/>
</dbReference>
<sequence>MATLNELAPNTAGSNHQGRLAHVPSDLLPKEIVGPIFDKAQESSLVLRLGENIPISYGETIIPTTVKRPEVGQVGVGTSNEQREGGTKPLSGTAWDTRSVSPIKLATIVTVSEEFARMNPAGLYTKLQADLAYAIGRGIDLAVFHGKSPLTGSSLQGIDTDNVIANTTNVDYLQTGTTPLLDRFLDGYDLVSANTDVDFNGWAADPRYRARLLRSQAYRDANGNVDPTRINLAAATGDLLGLPVQFGKAVGGDLGAATDSKVRVVGGDFSQLKYGFADEIRVKMSDTATLTDNTSPTPQTVSMWQTNQIAILIEVTFGWLLGDKQAFIKFVDDEKPGDD</sequence>
<protein>
    <submittedName>
        <fullName evidence="5">Major capsid protein</fullName>
    </submittedName>
</protein>
<gene>
    <name evidence="5" type="primary">15</name>
    <name evidence="5" type="ORF">RIDGECB_15</name>
</gene>
<dbReference type="Gene3D" id="3.30.2320.10">
    <property type="entry name" value="hypothetical protein PF0899 domain"/>
    <property type="match status" value="1"/>
</dbReference>
<dbReference type="SUPFAM" id="SSF56563">
    <property type="entry name" value="Major capsid protein gp5"/>
    <property type="match status" value="1"/>
</dbReference>
<dbReference type="Proteomes" id="UP000008905">
    <property type="component" value="Segment"/>
</dbReference>
<keyword evidence="6" id="KW-1185">Reference proteome</keyword>
<dbReference type="OrthoDB" id="4808at10239"/>
<comment type="subcellular location">
    <subcellularLocation>
        <location evidence="1">Virion</location>
    </subcellularLocation>
</comment>
<dbReference type="GO" id="GO:0044423">
    <property type="term" value="C:virion component"/>
    <property type="evidence" value="ECO:0007669"/>
    <property type="project" value="UniProtKB-KW"/>
</dbReference>
<dbReference type="Gene3D" id="3.30.2400.10">
    <property type="entry name" value="Major capsid protein gp5"/>
    <property type="match status" value="1"/>
</dbReference>
<evidence type="ECO:0000256" key="3">
    <source>
        <dbReference type="SAM" id="MobiDB-lite"/>
    </source>
</evidence>
<dbReference type="InterPro" id="IPR054612">
    <property type="entry name" value="Phage_capsid-like_C"/>
</dbReference>
<evidence type="ECO:0000256" key="2">
    <source>
        <dbReference type="ARBA" id="ARBA00022844"/>
    </source>
</evidence>
<name>G1JTR5_9CAUD</name>